<dbReference type="PROSITE" id="PS51186">
    <property type="entry name" value="GNAT"/>
    <property type="match status" value="1"/>
</dbReference>
<keyword evidence="2 4" id="KW-0012">Acyltransferase</keyword>
<gene>
    <name evidence="4" type="ORF">ACFPQ6_04675</name>
</gene>
<dbReference type="Gene3D" id="3.40.630.30">
    <property type="match status" value="1"/>
</dbReference>
<accession>A0ABW1DFT3</accession>
<protein>
    <submittedName>
        <fullName evidence="4">GNAT family N-acetyltransferase</fullName>
        <ecNumber evidence="4">2.3.1.-</ecNumber>
    </submittedName>
</protein>
<name>A0ABW1DFT3_9DEIO</name>
<evidence type="ECO:0000313" key="5">
    <source>
        <dbReference type="Proteomes" id="UP001595979"/>
    </source>
</evidence>
<sequence>MSPQTQVRPARPADASFAAPLIQATIGAIGHALTGEPDELGAARVIAAFFARPGHRLSSEFTLLLEEDGVPLGLAVLYPGDRAAALDAPFRSRLRALGRPDRIVPEARPGELYLDTLAVAQPARGRGLGAALLAACAARSAAAGLPLALLVEEGNPAARLYARAGFRGQEAVTVAGHRYLRLCRAPAGRETAR</sequence>
<dbReference type="EMBL" id="JBHSOH010000005">
    <property type="protein sequence ID" value="MFC5847597.1"/>
    <property type="molecule type" value="Genomic_DNA"/>
</dbReference>
<evidence type="ECO:0000256" key="2">
    <source>
        <dbReference type="ARBA" id="ARBA00023315"/>
    </source>
</evidence>
<dbReference type="PANTHER" id="PTHR43877:SF1">
    <property type="entry name" value="ACETYLTRANSFERASE"/>
    <property type="match status" value="1"/>
</dbReference>
<comment type="caution">
    <text evidence="4">The sequence shown here is derived from an EMBL/GenBank/DDBJ whole genome shotgun (WGS) entry which is preliminary data.</text>
</comment>
<dbReference type="SUPFAM" id="SSF55729">
    <property type="entry name" value="Acyl-CoA N-acyltransferases (Nat)"/>
    <property type="match status" value="1"/>
</dbReference>
<evidence type="ECO:0000313" key="4">
    <source>
        <dbReference type="EMBL" id="MFC5847597.1"/>
    </source>
</evidence>
<dbReference type="InterPro" id="IPR050832">
    <property type="entry name" value="Bact_Acetyltransf"/>
</dbReference>
<evidence type="ECO:0000256" key="1">
    <source>
        <dbReference type="ARBA" id="ARBA00022679"/>
    </source>
</evidence>
<reference evidence="5" key="1">
    <citation type="journal article" date="2019" name="Int. J. Syst. Evol. Microbiol.">
        <title>The Global Catalogue of Microorganisms (GCM) 10K type strain sequencing project: providing services to taxonomists for standard genome sequencing and annotation.</title>
        <authorList>
            <consortium name="The Broad Institute Genomics Platform"/>
            <consortium name="The Broad Institute Genome Sequencing Center for Infectious Disease"/>
            <person name="Wu L."/>
            <person name="Ma J."/>
        </authorList>
    </citation>
    <scope>NUCLEOTIDE SEQUENCE [LARGE SCALE GENOMIC DNA]</scope>
    <source>
        <strain evidence="5">CGMCC 1.15053</strain>
    </source>
</reference>
<proteinExistence type="predicted"/>
<evidence type="ECO:0000259" key="3">
    <source>
        <dbReference type="PROSITE" id="PS51186"/>
    </source>
</evidence>
<keyword evidence="5" id="KW-1185">Reference proteome</keyword>
<dbReference type="PANTHER" id="PTHR43877">
    <property type="entry name" value="AMINOALKYLPHOSPHONATE N-ACETYLTRANSFERASE-RELATED-RELATED"/>
    <property type="match status" value="1"/>
</dbReference>
<feature type="domain" description="N-acetyltransferase" evidence="3">
    <location>
        <begin position="5"/>
        <end position="186"/>
    </location>
</feature>
<dbReference type="GO" id="GO:0016746">
    <property type="term" value="F:acyltransferase activity"/>
    <property type="evidence" value="ECO:0007669"/>
    <property type="project" value="UniProtKB-KW"/>
</dbReference>
<organism evidence="4 5">
    <name type="scientific">Deinococcus petrolearius</name>
    <dbReference type="NCBI Taxonomy" id="1751295"/>
    <lineage>
        <taxon>Bacteria</taxon>
        <taxon>Thermotogati</taxon>
        <taxon>Deinococcota</taxon>
        <taxon>Deinococci</taxon>
        <taxon>Deinococcales</taxon>
        <taxon>Deinococcaceae</taxon>
        <taxon>Deinococcus</taxon>
    </lineage>
</organism>
<dbReference type="InterPro" id="IPR000182">
    <property type="entry name" value="GNAT_dom"/>
</dbReference>
<dbReference type="RefSeq" id="WP_380046878.1">
    <property type="nucleotide sequence ID" value="NZ_JBHSOH010000005.1"/>
</dbReference>
<dbReference type="EC" id="2.3.1.-" evidence="4"/>
<dbReference type="InterPro" id="IPR016181">
    <property type="entry name" value="Acyl_CoA_acyltransferase"/>
</dbReference>
<dbReference type="Pfam" id="PF00583">
    <property type="entry name" value="Acetyltransf_1"/>
    <property type="match status" value="1"/>
</dbReference>
<keyword evidence="1 4" id="KW-0808">Transferase</keyword>
<dbReference type="Proteomes" id="UP001595979">
    <property type="component" value="Unassembled WGS sequence"/>
</dbReference>